<accession>A0A317V232</accession>
<proteinExistence type="predicted"/>
<comment type="caution">
    <text evidence="1">The sequence shown here is derived from an EMBL/GenBank/DDBJ whole genome shotgun (WGS) entry which is preliminary data.</text>
</comment>
<dbReference type="AlphaFoldDB" id="A0A317V232"/>
<gene>
    <name evidence="1" type="ORF">BO83DRAFT_87306</name>
</gene>
<reference evidence="1" key="1">
    <citation type="submission" date="2016-12" db="EMBL/GenBank/DDBJ databases">
        <title>The genomes of Aspergillus section Nigri reveals drivers in fungal speciation.</title>
        <authorList>
            <consortium name="DOE Joint Genome Institute"/>
            <person name="Vesth T.C."/>
            <person name="Nybo J."/>
            <person name="Theobald S."/>
            <person name="Brandl J."/>
            <person name="Frisvad J.C."/>
            <person name="Nielsen K.F."/>
            <person name="Lyhne E.K."/>
            <person name="Kogle M.E."/>
            <person name="Kuo A."/>
            <person name="Riley R."/>
            <person name="Clum A."/>
            <person name="Nolan M."/>
            <person name="Lipzen A."/>
            <person name="Salamov A."/>
            <person name="Henrissat B."/>
            <person name="Wiebenga A."/>
            <person name="De vries R.P."/>
            <person name="Grigoriev I.V."/>
            <person name="Mortensen U.H."/>
            <person name="Andersen M.R."/>
            <person name="Baker S.E."/>
        </authorList>
    </citation>
    <scope>NUCLEOTIDE SEQUENCE</scope>
    <source>
        <strain evidence="1">CBS 122712</strain>
    </source>
</reference>
<evidence type="ECO:0000313" key="1">
    <source>
        <dbReference type="EMBL" id="PWY68145.1"/>
    </source>
</evidence>
<evidence type="ECO:0000313" key="2">
    <source>
        <dbReference type="Proteomes" id="UP000246171"/>
    </source>
</evidence>
<dbReference type="GeneID" id="37059634"/>
<organism evidence="1 2">
    <name type="scientific">Aspergillus eucalypticola (strain CBS 122712 / IBT 29274)</name>
    <dbReference type="NCBI Taxonomy" id="1448314"/>
    <lineage>
        <taxon>Eukaryota</taxon>
        <taxon>Fungi</taxon>
        <taxon>Dikarya</taxon>
        <taxon>Ascomycota</taxon>
        <taxon>Pezizomycotina</taxon>
        <taxon>Eurotiomycetes</taxon>
        <taxon>Eurotiomycetidae</taxon>
        <taxon>Eurotiales</taxon>
        <taxon>Aspergillaceae</taxon>
        <taxon>Aspergillus</taxon>
        <taxon>Aspergillus subgen. Circumdati</taxon>
    </lineage>
</organism>
<sequence length="117" mass="13711">MGTRLRLLRGRCCMGMRRLRTLQRMRRRGIVRVLRRIRRPRWHLLQPPRLPLPLLQGGIQPLVLELVSLWASLRVLRLCGRFGRGRRGNGCRDPPMVKTQRPPVELEVNGARHELIS</sequence>
<name>A0A317V232_ASPEC</name>
<keyword evidence="2" id="KW-1185">Reference proteome</keyword>
<dbReference type="Proteomes" id="UP000246171">
    <property type="component" value="Unassembled WGS sequence"/>
</dbReference>
<protein>
    <submittedName>
        <fullName evidence="1">Uncharacterized protein</fullName>
    </submittedName>
</protein>
<dbReference type="VEuPathDB" id="FungiDB:BO83DRAFT_87306"/>
<dbReference type="EMBL" id="MSFU01000020">
    <property type="protein sequence ID" value="PWY68145.1"/>
    <property type="molecule type" value="Genomic_DNA"/>
</dbReference>
<dbReference type="RefSeq" id="XP_025385825.1">
    <property type="nucleotide sequence ID" value="XM_025537672.1"/>
</dbReference>